<reference evidence="1" key="1">
    <citation type="submission" date="2023-10" db="EMBL/GenBank/DDBJ databases">
        <authorList>
            <person name="Rodriguez Cubillos JULIANA M."/>
            <person name="De Vega J."/>
        </authorList>
    </citation>
    <scope>NUCLEOTIDE SEQUENCE</scope>
</reference>
<proteinExistence type="predicted"/>
<name>A0ACB0KBD9_TRIPR</name>
<evidence type="ECO:0000313" key="1">
    <source>
        <dbReference type="EMBL" id="CAJ2654592.1"/>
    </source>
</evidence>
<dbReference type="Proteomes" id="UP001177021">
    <property type="component" value="Unassembled WGS sequence"/>
</dbReference>
<protein>
    <submittedName>
        <fullName evidence="1">Uncharacterized protein</fullName>
    </submittedName>
</protein>
<gene>
    <name evidence="1" type="ORF">MILVUS5_LOCUS21702</name>
</gene>
<organism evidence="1 2">
    <name type="scientific">Trifolium pratense</name>
    <name type="common">Red clover</name>
    <dbReference type="NCBI Taxonomy" id="57577"/>
    <lineage>
        <taxon>Eukaryota</taxon>
        <taxon>Viridiplantae</taxon>
        <taxon>Streptophyta</taxon>
        <taxon>Embryophyta</taxon>
        <taxon>Tracheophyta</taxon>
        <taxon>Spermatophyta</taxon>
        <taxon>Magnoliopsida</taxon>
        <taxon>eudicotyledons</taxon>
        <taxon>Gunneridae</taxon>
        <taxon>Pentapetalae</taxon>
        <taxon>rosids</taxon>
        <taxon>fabids</taxon>
        <taxon>Fabales</taxon>
        <taxon>Fabaceae</taxon>
        <taxon>Papilionoideae</taxon>
        <taxon>50 kb inversion clade</taxon>
        <taxon>NPAAA clade</taxon>
        <taxon>Hologalegina</taxon>
        <taxon>IRL clade</taxon>
        <taxon>Trifolieae</taxon>
        <taxon>Trifolium</taxon>
    </lineage>
</organism>
<evidence type="ECO:0000313" key="2">
    <source>
        <dbReference type="Proteomes" id="UP001177021"/>
    </source>
</evidence>
<dbReference type="EMBL" id="CASHSV030000206">
    <property type="protein sequence ID" value="CAJ2654592.1"/>
    <property type="molecule type" value="Genomic_DNA"/>
</dbReference>
<comment type="caution">
    <text evidence="1">The sequence shown here is derived from an EMBL/GenBank/DDBJ whole genome shotgun (WGS) entry which is preliminary data.</text>
</comment>
<sequence>MGDREVVLRNDERRNKRREKSVADAKWQPLEAKPIALVGRYVLKEFPENGIFFVKAGKEGIIVDVTFPSELNGGSSIGNDKDEDDGVDADLSSESVSDVETVSLPPPLQLSSSSGTIGVPEPSVSHLFSIYGFLRSFSTQLFLHPFTLDEFVGALNCQVSNTLFDAIHFSLMRVLRHNLETLSAEGYELASHCLRYDVVAKIVTFFQNDPRAVCSILSVVGTASSVVLRHPVSGGLLRLEGRFEILSLRGCSFTSGAVGGAQKKMSTLNVLLAKPDGSVLHGDIENSMIAATPVMETKLQILDEFLCKTLWGSSPHGFSYRPSIGASGGLLTMWDTSEVEVWSTESREHVLWCHGQILKTGDEFYVANVYAPCDDEAKQGLWDYFSVRLGSMVGNKLAQLRGLSDHCPLVLSANEEDWGPRPSMMLKCWKDIPGYNVFVREKWNSFQVDGWGGYVLKEKFKMIKVALRDWHLAHAQNIPSRIDSLKVRQSALDEKGEEDGLSEAELTELHGVSDDIHSLSKLHASISWQQSRSLWLKEGDANSKYFHSILASRCRRNAISVIQVDGVTLEGVIPIRQTVFSHFESHFKAQNVERPGVEDLQFKRLNQVEVGGLNVLMEAMVARNLFTGYSIGGQDSIRV</sequence>
<accession>A0ACB0KBD9</accession>
<keyword evidence="2" id="KW-1185">Reference proteome</keyword>